<evidence type="ECO:0000313" key="1">
    <source>
        <dbReference type="EMBL" id="GIY04559.1"/>
    </source>
</evidence>
<dbReference type="Proteomes" id="UP001054837">
    <property type="component" value="Unassembled WGS sequence"/>
</dbReference>
<dbReference type="AlphaFoldDB" id="A0AAV4Q7H0"/>
<gene>
    <name evidence="1" type="ORF">CDAR_93491</name>
</gene>
<protein>
    <submittedName>
        <fullName evidence="1">Uncharacterized protein</fullName>
    </submittedName>
</protein>
<accession>A0AAV4Q7H0</accession>
<name>A0AAV4Q7H0_9ARAC</name>
<evidence type="ECO:0000313" key="2">
    <source>
        <dbReference type="Proteomes" id="UP001054837"/>
    </source>
</evidence>
<reference evidence="1 2" key="1">
    <citation type="submission" date="2021-06" db="EMBL/GenBank/DDBJ databases">
        <title>Caerostris darwini draft genome.</title>
        <authorList>
            <person name="Kono N."/>
            <person name="Arakawa K."/>
        </authorList>
    </citation>
    <scope>NUCLEOTIDE SEQUENCE [LARGE SCALE GENOMIC DNA]</scope>
</reference>
<dbReference type="EMBL" id="BPLQ01003943">
    <property type="protein sequence ID" value="GIY04559.1"/>
    <property type="molecule type" value="Genomic_DNA"/>
</dbReference>
<sequence>MGLFDVPSITRHSFAKGLEILKNPKIINTFSPPSLLQLSLLKTAIAICNHEIIKKMFQQLKKYLIPEEDNFLQRDAVLKSIKGIGREHVLVLKIPKSVQAILIAVFDRRIDEIYIWYLRHRDCLCSDFDEASSFYWTSEGTIDRLKTAQQIVQRNDANEILRFKMASVYCLETDLESIWRQAMESTKDSPLRTLYHLRQNSSFDNDYFSHRCSAARLFNDEIQLSEDLESIRWSQWQIYWFDKFCGRSIPCRGLNHSFLLFPRNKGQLLYCLKLFESESREREILRAATRCLSDIEMLRFCLPRLNEYDLHRMSMI</sequence>
<comment type="caution">
    <text evidence="1">The sequence shown here is derived from an EMBL/GenBank/DDBJ whole genome shotgun (WGS) entry which is preliminary data.</text>
</comment>
<proteinExistence type="predicted"/>
<keyword evidence="2" id="KW-1185">Reference proteome</keyword>
<organism evidence="1 2">
    <name type="scientific">Caerostris darwini</name>
    <dbReference type="NCBI Taxonomy" id="1538125"/>
    <lineage>
        <taxon>Eukaryota</taxon>
        <taxon>Metazoa</taxon>
        <taxon>Ecdysozoa</taxon>
        <taxon>Arthropoda</taxon>
        <taxon>Chelicerata</taxon>
        <taxon>Arachnida</taxon>
        <taxon>Araneae</taxon>
        <taxon>Araneomorphae</taxon>
        <taxon>Entelegynae</taxon>
        <taxon>Araneoidea</taxon>
        <taxon>Araneidae</taxon>
        <taxon>Caerostris</taxon>
    </lineage>
</organism>